<feature type="coiled-coil region" evidence="1">
    <location>
        <begin position="5"/>
        <end position="39"/>
    </location>
</feature>
<organism evidence="2">
    <name type="scientific">Leptotrichia rugosa</name>
    <dbReference type="NCBI Taxonomy" id="3239302"/>
    <lineage>
        <taxon>Bacteria</taxon>
        <taxon>Fusobacteriati</taxon>
        <taxon>Fusobacteriota</taxon>
        <taxon>Fusobacteriia</taxon>
        <taxon>Fusobacteriales</taxon>
        <taxon>Leptotrichiaceae</taxon>
        <taxon>Leptotrichia</taxon>
    </lineage>
</organism>
<dbReference type="AlphaFoldDB" id="A0AB39VIQ2"/>
<dbReference type="EMBL" id="CP165644">
    <property type="protein sequence ID" value="XDU67261.1"/>
    <property type="molecule type" value="Genomic_DNA"/>
</dbReference>
<accession>A0AB39VIQ2</accession>
<evidence type="ECO:0000256" key="1">
    <source>
        <dbReference type="SAM" id="Coils"/>
    </source>
</evidence>
<protein>
    <submittedName>
        <fullName evidence="2">Uncharacterized protein</fullName>
    </submittedName>
</protein>
<reference evidence="2" key="1">
    <citation type="submission" date="2024-07" db="EMBL/GenBank/DDBJ databases">
        <authorList>
            <person name="Li X.-J."/>
            <person name="Wang X."/>
        </authorList>
    </citation>
    <scope>NUCLEOTIDE SEQUENCE</scope>
    <source>
        <strain evidence="2">HSP-334</strain>
    </source>
</reference>
<dbReference type="RefSeq" id="WP_369711497.1">
    <property type="nucleotide sequence ID" value="NZ_CP165644.1"/>
</dbReference>
<proteinExistence type="predicted"/>
<keyword evidence="1" id="KW-0175">Coiled coil</keyword>
<dbReference type="KEGG" id="lrug:AB8B22_02285"/>
<evidence type="ECO:0000313" key="2">
    <source>
        <dbReference type="EMBL" id="XDU67261.1"/>
    </source>
</evidence>
<sequence>MEIEISSKEKILNDSKNELEILERQFFEKEKEKKKFIKKFWK</sequence>
<gene>
    <name evidence="2" type="ORF">AB8B22_02285</name>
</gene>
<name>A0AB39VIQ2_9FUSO</name>